<evidence type="ECO:0000313" key="1">
    <source>
        <dbReference type="EMBL" id="VDN91300.1"/>
    </source>
</evidence>
<evidence type="ECO:0000313" key="2">
    <source>
        <dbReference type="Proteomes" id="UP000278627"/>
    </source>
</evidence>
<dbReference type="EMBL" id="UZAD01013176">
    <property type="protein sequence ID" value="VDN91300.1"/>
    <property type="molecule type" value="Genomic_DNA"/>
</dbReference>
<protein>
    <submittedName>
        <fullName evidence="1 3">Uncharacterized protein</fullName>
    </submittedName>
</protein>
<sequence length="76" mass="9327">MLRSGQFLEFRKFILKQITSENNTKCKIKHYVSKFISCLYKFEWDVKEEHFANILIMGKRMEDWRQTLPMGELCYR</sequence>
<dbReference type="Proteomes" id="UP000278627">
    <property type="component" value="Unassembled WGS sequence"/>
</dbReference>
<reference evidence="3" key="1">
    <citation type="submission" date="2017-02" db="UniProtKB">
        <authorList>
            <consortium name="WormBaseParasite"/>
        </authorList>
    </citation>
    <scope>IDENTIFICATION</scope>
</reference>
<accession>A0A0N4TNR6</accession>
<name>A0A0N4TNR6_BRUPA</name>
<dbReference type="WBParaSite" id="BPAG_0001015201-mRNA-1">
    <property type="protein sequence ID" value="BPAG_0001015201-mRNA-1"/>
    <property type="gene ID" value="BPAG_0001015201"/>
</dbReference>
<keyword evidence="2" id="KW-1185">Reference proteome</keyword>
<reference evidence="1 2" key="2">
    <citation type="submission" date="2018-11" db="EMBL/GenBank/DDBJ databases">
        <authorList>
            <consortium name="Pathogen Informatics"/>
        </authorList>
    </citation>
    <scope>NUCLEOTIDE SEQUENCE [LARGE SCALE GENOMIC DNA]</scope>
</reference>
<proteinExistence type="predicted"/>
<dbReference type="AlphaFoldDB" id="A0A0N4TNR6"/>
<organism evidence="3">
    <name type="scientific">Brugia pahangi</name>
    <name type="common">Filarial nematode worm</name>
    <dbReference type="NCBI Taxonomy" id="6280"/>
    <lineage>
        <taxon>Eukaryota</taxon>
        <taxon>Metazoa</taxon>
        <taxon>Ecdysozoa</taxon>
        <taxon>Nematoda</taxon>
        <taxon>Chromadorea</taxon>
        <taxon>Rhabditida</taxon>
        <taxon>Spirurina</taxon>
        <taxon>Spiruromorpha</taxon>
        <taxon>Filarioidea</taxon>
        <taxon>Onchocercidae</taxon>
        <taxon>Brugia</taxon>
    </lineage>
</organism>
<evidence type="ECO:0000313" key="3">
    <source>
        <dbReference type="WBParaSite" id="BPAG_0001015201-mRNA-1"/>
    </source>
</evidence>
<gene>
    <name evidence="1" type="ORF">BPAG_LOCUS10114</name>
</gene>